<keyword evidence="3" id="KW-0800">Toxin</keyword>
<dbReference type="GO" id="GO:0005576">
    <property type="term" value="C:extracellular region"/>
    <property type="evidence" value="ECO:0007669"/>
    <property type="project" value="UniProtKB-SubCell"/>
</dbReference>
<evidence type="ECO:0000256" key="3">
    <source>
        <dbReference type="ARBA" id="ARBA00022656"/>
    </source>
</evidence>
<keyword evidence="2" id="KW-0964">Secreted</keyword>
<keyword evidence="9" id="KW-1205">Fibrinolytic toxin</keyword>
<keyword evidence="6" id="KW-0325">Glycoprotein</keyword>
<dbReference type="PROSITE" id="PS50240">
    <property type="entry name" value="TRYPSIN_DOM"/>
    <property type="match status" value="1"/>
</dbReference>
<dbReference type="InterPro" id="IPR043504">
    <property type="entry name" value="Peptidase_S1_PA_chymotrypsin"/>
</dbReference>
<evidence type="ECO:0000256" key="5">
    <source>
        <dbReference type="ARBA" id="ARBA00023157"/>
    </source>
</evidence>
<feature type="signal peptide" evidence="10">
    <location>
        <begin position="1"/>
        <end position="18"/>
    </location>
</feature>
<dbReference type="GO" id="GO:0006508">
    <property type="term" value="P:proteolysis"/>
    <property type="evidence" value="ECO:0007669"/>
    <property type="project" value="InterPro"/>
</dbReference>
<dbReference type="InterPro" id="IPR001254">
    <property type="entry name" value="Trypsin_dom"/>
</dbReference>
<dbReference type="Proteomes" id="UP000324832">
    <property type="component" value="Unassembled WGS sequence"/>
</dbReference>
<keyword evidence="5" id="KW-1015">Disulfide bond</keyword>
<organism evidence="12 13">
    <name type="scientific">Leptidea sinapis</name>
    <dbReference type="NCBI Taxonomy" id="189913"/>
    <lineage>
        <taxon>Eukaryota</taxon>
        <taxon>Metazoa</taxon>
        <taxon>Ecdysozoa</taxon>
        <taxon>Arthropoda</taxon>
        <taxon>Hexapoda</taxon>
        <taxon>Insecta</taxon>
        <taxon>Pterygota</taxon>
        <taxon>Neoptera</taxon>
        <taxon>Endopterygota</taxon>
        <taxon>Lepidoptera</taxon>
        <taxon>Glossata</taxon>
        <taxon>Ditrysia</taxon>
        <taxon>Papilionoidea</taxon>
        <taxon>Pieridae</taxon>
        <taxon>Dismorphiinae</taxon>
        <taxon>Leptidea</taxon>
    </lineage>
</organism>
<evidence type="ECO:0000259" key="11">
    <source>
        <dbReference type="PROSITE" id="PS50240"/>
    </source>
</evidence>
<sequence length="348" mass="38333">MLFPVLIVLMTEIYYTNSLNNMQDVPDTSTEGNKCMTSDNKPGVCVMYYQCNDNNSVNTDGAGIIDIRYGDSCPSMYETCCQEDEQDKSSIQRPEKKISGCGWRHPNGVGPNRTVNRGEANFGELPWMIALLKLIPINPQDSNSGLMNMYAGGGSLIHPKVVLTAAHVVTSDDSHYVARAGEWDSQNLDENYPYQDRNVAQIVRHEDFNNKNLRNDIALLFLASQMKLAPNVGLACLPPVNFVLNYDSKCITSGWGLDQYGKQGRYQNSFVCAGSQKGVDACKGDGGSPLMCPIQTGQNRYVEVGIVSWGIGCGGDGVPAAYVNVAMFRDWIDEALRKRGVDNTPYTY</sequence>
<accession>A0A5E4QW39</accession>
<evidence type="ECO:0000256" key="6">
    <source>
        <dbReference type="ARBA" id="ARBA00023180"/>
    </source>
</evidence>
<dbReference type="FunFam" id="2.40.10.10:FF:000054">
    <property type="entry name" value="Complement C1r subcomponent"/>
    <property type="match status" value="1"/>
</dbReference>
<dbReference type="PRINTS" id="PR00722">
    <property type="entry name" value="CHYMOTRYPSIN"/>
</dbReference>
<evidence type="ECO:0000256" key="4">
    <source>
        <dbReference type="ARBA" id="ARBA00022729"/>
    </source>
</evidence>
<dbReference type="PANTHER" id="PTHR24258:SF129">
    <property type="entry name" value="LP15124P-RELATED"/>
    <property type="match status" value="1"/>
</dbReference>
<gene>
    <name evidence="12" type="ORF">LSINAPIS_LOCUS11644</name>
</gene>
<comment type="subcellular location">
    <subcellularLocation>
        <location evidence="1">Secreted</location>
        <location evidence="1">Extracellular space</location>
    </subcellularLocation>
</comment>
<evidence type="ECO:0000313" key="12">
    <source>
        <dbReference type="EMBL" id="VVD01164.1"/>
    </source>
</evidence>
<dbReference type="EMBL" id="FZQP02005210">
    <property type="protein sequence ID" value="VVD01164.1"/>
    <property type="molecule type" value="Genomic_DNA"/>
</dbReference>
<evidence type="ECO:0000256" key="1">
    <source>
        <dbReference type="ARBA" id="ARBA00004239"/>
    </source>
</evidence>
<dbReference type="Gene3D" id="2.40.10.10">
    <property type="entry name" value="Trypsin-like serine proteases"/>
    <property type="match status" value="2"/>
</dbReference>
<evidence type="ECO:0000256" key="9">
    <source>
        <dbReference type="ARBA" id="ARBA00084094"/>
    </source>
</evidence>
<reference evidence="12 13" key="1">
    <citation type="submission" date="2017-07" db="EMBL/GenBank/DDBJ databases">
        <authorList>
            <person name="Talla V."/>
            <person name="Backstrom N."/>
        </authorList>
    </citation>
    <scope>NUCLEOTIDE SEQUENCE [LARGE SCALE GENOMIC DNA]</scope>
</reference>
<feature type="chain" id="PRO_5022918099" description="Peptidase S1 domain-containing protein" evidence="10">
    <location>
        <begin position="19"/>
        <end position="348"/>
    </location>
</feature>
<keyword evidence="13" id="KW-1185">Reference proteome</keyword>
<dbReference type="SMART" id="SM00020">
    <property type="entry name" value="Tryp_SPc"/>
    <property type="match status" value="1"/>
</dbReference>
<keyword evidence="4 10" id="KW-0732">Signal</keyword>
<dbReference type="AlphaFoldDB" id="A0A5E4QW39"/>
<feature type="domain" description="Peptidase S1" evidence="11">
    <location>
        <begin position="108"/>
        <end position="337"/>
    </location>
</feature>
<dbReference type="GO" id="GO:0090729">
    <property type="term" value="F:toxin activity"/>
    <property type="evidence" value="ECO:0007669"/>
    <property type="project" value="UniProtKB-KW"/>
</dbReference>
<dbReference type="InterPro" id="IPR041515">
    <property type="entry name" value="PPAF-2-like_Clip"/>
</dbReference>
<evidence type="ECO:0000313" key="13">
    <source>
        <dbReference type="Proteomes" id="UP000324832"/>
    </source>
</evidence>
<keyword evidence="7" id="KW-1199">Hemostasis impairing toxin</keyword>
<dbReference type="Pfam" id="PF00089">
    <property type="entry name" value="Trypsin"/>
    <property type="match status" value="2"/>
</dbReference>
<protein>
    <recommendedName>
        <fullName evidence="11">Peptidase S1 domain-containing protein</fullName>
    </recommendedName>
</protein>
<dbReference type="CDD" id="cd00190">
    <property type="entry name" value="Tryp_SPc"/>
    <property type="match status" value="1"/>
</dbReference>
<dbReference type="FunFam" id="2.40.10.10:FF:000068">
    <property type="entry name" value="transmembrane protease serine 2"/>
    <property type="match status" value="1"/>
</dbReference>
<evidence type="ECO:0000256" key="7">
    <source>
        <dbReference type="ARBA" id="ARBA00023240"/>
    </source>
</evidence>
<dbReference type="PANTHER" id="PTHR24258">
    <property type="entry name" value="SERINE PROTEASE-RELATED"/>
    <property type="match status" value="1"/>
</dbReference>
<dbReference type="Pfam" id="PF18322">
    <property type="entry name" value="CLIP_1"/>
    <property type="match status" value="1"/>
</dbReference>
<evidence type="ECO:0000256" key="2">
    <source>
        <dbReference type="ARBA" id="ARBA00022525"/>
    </source>
</evidence>
<name>A0A5E4QW39_9NEOP</name>
<evidence type="ECO:0000256" key="8">
    <source>
        <dbReference type="ARBA" id="ARBA00055534"/>
    </source>
</evidence>
<proteinExistence type="predicted"/>
<dbReference type="GO" id="GO:0004252">
    <property type="term" value="F:serine-type endopeptidase activity"/>
    <property type="evidence" value="ECO:0007669"/>
    <property type="project" value="InterPro"/>
</dbReference>
<dbReference type="SUPFAM" id="SSF50494">
    <property type="entry name" value="Trypsin-like serine proteases"/>
    <property type="match status" value="1"/>
</dbReference>
<dbReference type="InterPro" id="IPR009003">
    <property type="entry name" value="Peptidase_S1_PA"/>
</dbReference>
<comment type="function">
    <text evidence="8">Fibrinolytic activity; shows preferential cleavage of Arg-Gly bonds in all three fibrinogen chains. Contact with the caterpillars causes severe bleeding, due the anticoagulant effect of the protein.</text>
</comment>
<evidence type="ECO:0000256" key="10">
    <source>
        <dbReference type="SAM" id="SignalP"/>
    </source>
</evidence>
<dbReference type="InterPro" id="IPR001314">
    <property type="entry name" value="Peptidase_S1A"/>
</dbReference>